<keyword evidence="1 3" id="KW-0489">Methyltransferase</keyword>
<dbReference type="GeneID" id="303258048"/>
<dbReference type="InterPro" id="IPR007213">
    <property type="entry name" value="Ppm1/Ppm2/Tcmp"/>
</dbReference>
<accession>A0A174ZHR1</accession>
<dbReference type="PANTHER" id="PTHR43619:SF2">
    <property type="entry name" value="S-ADENOSYL-L-METHIONINE-DEPENDENT METHYLTRANSFERASES SUPERFAMILY PROTEIN"/>
    <property type="match status" value="1"/>
</dbReference>
<evidence type="ECO:0000313" key="4">
    <source>
        <dbReference type="Proteomes" id="UP000078383"/>
    </source>
</evidence>
<keyword evidence="2 3" id="KW-0808">Transferase</keyword>
<reference evidence="3 4" key="1">
    <citation type="submission" date="2015-09" db="EMBL/GenBank/DDBJ databases">
        <authorList>
            <consortium name="Pathogen Informatics"/>
        </authorList>
    </citation>
    <scope>NUCLEOTIDE SEQUENCE [LARGE SCALE GENOMIC DNA]</scope>
    <source>
        <strain evidence="3 4">2789STDY5834889</strain>
    </source>
</reference>
<evidence type="ECO:0000256" key="2">
    <source>
        <dbReference type="ARBA" id="ARBA00022679"/>
    </source>
</evidence>
<sequence length="268" mass="30987">MKEKVNVTGVPETMVQTLYARAKETRKKNAKINDEIAEELVKNLDYDFSKADKDKAMNYGVIARTIVLDRMVEQYLEKNANTIVINIACGLDTRCYRMEGKYLRWYNVDLPETMKIRKRFLTETGPVYQIAKSAMDASYIDDIDYHGKNILVIIEGLTMYLCEKDIRKMFFIIEKSFQEVTVMVETMSPFVVNHVKEKSIEGSNAKFTWGVKNGTELQRIVPGFSVQQEVSLVEGMKKLMPIYHVIGKIQIVRNISNKIIVLEKRGRY</sequence>
<organism evidence="3 4">
    <name type="scientific">[Ruminococcus] torques</name>
    <dbReference type="NCBI Taxonomy" id="33039"/>
    <lineage>
        <taxon>Bacteria</taxon>
        <taxon>Bacillati</taxon>
        <taxon>Bacillota</taxon>
        <taxon>Clostridia</taxon>
        <taxon>Lachnospirales</taxon>
        <taxon>Lachnospiraceae</taxon>
        <taxon>Mediterraneibacter</taxon>
    </lineage>
</organism>
<dbReference type="InterPro" id="IPR016874">
    <property type="entry name" value="TcmP-like"/>
</dbReference>
<name>A0A174ZHR1_9FIRM</name>
<dbReference type="OrthoDB" id="9800233at2"/>
<evidence type="ECO:0000313" key="3">
    <source>
        <dbReference type="EMBL" id="CUQ84449.1"/>
    </source>
</evidence>
<dbReference type="PIRSF" id="PIRSF028177">
    <property type="entry name" value="Polyketide_synth_Omtfrase_TcmP"/>
    <property type="match status" value="1"/>
</dbReference>
<dbReference type="InterPro" id="IPR029063">
    <property type="entry name" value="SAM-dependent_MTases_sf"/>
</dbReference>
<proteinExistence type="predicted"/>
<dbReference type="RefSeq" id="WP_055158602.1">
    <property type="nucleotide sequence ID" value="NZ_CZBR01000023.1"/>
</dbReference>
<dbReference type="EMBL" id="CZBX01000003">
    <property type="protein sequence ID" value="CUQ84449.1"/>
    <property type="molecule type" value="Genomic_DNA"/>
</dbReference>
<dbReference type="SUPFAM" id="SSF53335">
    <property type="entry name" value="S-adenosyl-L-methionine-dependent methyltransferases"/>
    <property type="match status" value="1"/>
</dbReference>
<dbReference type="Pfam" id="PF04072">
    <property type="entry name" value="LCM"/>
    <property type="match status" value="1"/>
</dbReference>
<dbReference type="PANTHER" id="PTHR43619">
    <property type="entry name" value="S-ADENOSYL-L-METHIONINE-DEPENDENT METHYLTRANSFERASE YKTD-RELATED"/>
    <property type="match status" value="1"/>
</dbReference>
<dbReference type="GO" id="GO:0032259">
    <property type="term" value="P:methylation"/>
    <property type="evidence" value="ECO:0007669"/>
    <property type="project" value="UniProtKB-KW"/>
</dbReference>
<dbReference type="Gene3D" id="3.40.50.150">
    <property type="entry name" value="Vaccinia Virus protein VP39"/>
    <property type="match status" value="1"/>
</dbReference>
<dbReference type="Proteomes" id="UP000078383">
    <property type="component" value="Unassembled WGS sequence"/>
</dbReference>
<dbReference type="GO" id="GO:0008168">
    <property type="term" value="F:methyltransferase activity"/>
    <property type="evidence" value="ECO:0007669"/>
    <property type="project" value="UniProtKB-KW"/>
</dbReference>
<evidence type="ECO:0000256" key="1">
    <source>
        <dbReference type="ARBA" id="ARBA00022603"/>
    </source>
</evidence>
<protein>
    <submittedName>
        <fullName evidence="3">O-Methyltransferase involved in polyketide biosynthesis</fullName>
    </submittedName>
</protein>
<dbReference type="AlphaFoldDB" id="A0A174ZHR1"/>
<gene>
    <name evidence="3" type="ORF">ERS852502_00920</name>
</gene>